<evidence type="ECO:0000313" key="1">
    <source>
        <dbReference type="EMBL" id="KAI4372233.1"/>
    </source>
</evidence>
<dbReference type="EMBL" id="CM042883">
    <property type="protein sequence ID" value="KAI4372233.1"/>
    <property type="molecule type" value="Genomic_DNA"/>
</dbReference>
<accession>A0ACB9R141</accession>
<keyword evidence="2" id="KW-1185">Reference proteome</keyword>
<reference evidence="2" key="1">
    <citation type="journal article" date="2023" name="Front. Plant Sci.">
        <title>Chromosomal-level genome assembly of Melastoma candidum provides insights into trichome evolution.</title>
        <authorList>
            <person name="Zhong Y."/>
            <person name="Wu W."/>
            <person name="Sun C."/>
            <person name="Zou P."/>
            <person name="Liu Y."/>
            <person name="Dai S."/>
            <person name="Zhou R."/>
        </authorList>
    </citation>
    <scope>NUCLEOTIDE SEQUENCE [LARGE SCALE GENOMIC DNA]</scope>
</reference>
<gene>
    <name evidence="1" type="ORF">MLD38_010489</name>
</gene>
<organism evidence="1 2">
    <name type="scientific">Melastoma candidum</name>
    <dbReference type="NCBI Taxonomy" id="119954"/>
    <lineage>
        <taxon>Eukaryota</taxon>
        <taxon>Viridiplantae</taxon>
        <taxon>Streptophyta</taxon>
        <taxon>Embryophyta</taxon>
        <taxon>Tracheophyta</taxon>
        <taxon>Spermatophyta</taxon>
        <taxon>Magnoliopsida</taxon>
        <taxon>eudicotyledons</taxon>
        <taxon>Gunneridae</taxon>
        <taxon>Pentapetalae</taxon>
        <taxon>rosids</taxon>
        <taxon>malvids</taxon>
        <taxon>Myrtales</taxon>
        <taxon>Melastomataceae</taxon>
        <taxon>Melastomatoideae</taxon>
        <taxon>Melastomateae</taxon>
        <taxon>Melastoma</taxon>
    </lineage>
</organism>
<comment type="caution">
    <text evidence="1">The sequence shown here is derived from an EMBL/GenBank/DDBJ whole genome shotgun (WGS) entry which is preliminary data.</text>
</comment>
<protein>
    <submittedName>
        <fullName evidence="1">Uncharacterized protein</fullName>
    </submittedName>
</protein>
<dbReference type="Proteomes" id="UP001057402">
    <property type="component" value="Chromosome 4"/>
</dbReference>
<evidence type="ECO:0000313" key="2">
    <source>
        <dbReference type="Proteomes" id="UP001057402"/>
    </source>
</evidence>
<sequence length="128" mass="14394">MLLHASFIKSCGVDDEAGGDILGDACGHVGEERPSLVAPLEDPEDHEEIWGQRQDDLRRGPHHLIFFKACELFIKELTRRSWMMTLQGKRRTLHKDDVASAIIATDIFDFLVNLVDDHGLGVVVWSTD</sequence>
<name>A0ACB9R141_9MYRT</name>
<proteinExistence type="predicted"/>